<evidence type="ECO:0000313" key="2">
    <source>
        <dbReference type="Proteomes" id="UP000626026"/>
    </source>
</evidence>
<keyword evidence="2" id="KW-1185">Reference proteome</keyword>
<accession>A0ABR7RQ39</accession>
<proteinExistence type="predicted"/>
<evidence type="ECO:0000313" key="1">
    <source>
        <dbReference type="EMBL" id="MBC9208725.1"/>
    </source>
</evidence>
<organism evidence="1 2">
    <name type="scientific">Teichococcus aerophilus</name>
    <dbReference type="NCBI Taxonomy" id="1224513"/>
    <lineage>
        <taxon>Bacteria</taxon>
        <taxon>Pseudomonadati</taxon>
        <taxon>Pseudomonadota</taxon>
        <taxon>Alphaproteobacteria</taxon>
        <taxon>Acetobacterales</taxon>
        <taxon>Roseomonadaceae</taxon>
        <taxon>Roseomonas</taxon>
    </lineage>
</organism>
<dbReference type="EMBL" id="JACTVA010000037">
    <property type="protein sequence ID" value="MBC9208725.1"/>
    <property type="molecule type" value="Genomic_DNA"/>
</dbReference>
<dbReference type="Pfam" id="PF05988">
    <property type="entry name" value="DUF899"/>
    <property type="match status" value="1"/>
</dbReference>
<dbReference type="InterPro" id="IPR036249">
    <property type="entry name" value="Thioredoxin-like_sf"/>
</dbReference>
<sequence>MHNRIVSREEWLDARRTHLAREKALTREQDRLNEERRALPWVRVDQAYTFQTPQGPQPLAALFGPRSQLITYHFMLAPGWDAGCTGCSFGADHFDGMLPHLEAADTRLVAVSRAPLVEIEAYRQRMGWHFPWVSSAGGDFNRDFHVSFPPDSVQDGQVDYNFTRTDLPHGMDELHGLSVFYRDAEGQVFHTYSSYARGTEHLLGTMLLLDRVPKGRNEHGTMDWVRRHDEYASAEPAACCHAAAPLAS</sequence>
<dbReference type="InterPro" id="IPR010296">
    <property type="entry name" value="DUF899_thioredox"/>
</dbReference>
<comment type="caution">
    <text evidence="1">The sequence shown here is derived from an EMBL/GenBank/DDBJ whole genome shotgun (WGS) entry which is preliminary data.</text>
</comment>
<dbReference type="SUPFAM" id="SSF52833">
    <property type="entry name" value="Thioredoxin-like"/>
    <property type="match status" value="1"/>
</dbReference>
<name>A0ABR7RQ39_9PROT</name>
<protein>
    <submittedName>
        <fullName evidence="1">Thioredoxin family protein</fullName>
    </submittedName>
</protein>
<dbReference type="Proteomes" id="UP000626026">
    <property type="component" value="Unassembled WGS sequence"/>
</dbReference>
<dbReference type="Gene3D" id="3.40.30.10">
    <property type="entry name" value="Glutaredoxin"/>
    <property type="match status" value="1"/>
</dbReference>
<reference evidence="1 2" key="1">
    <citation type="journal article" date="2013" name="Int. J. Syst. Evol. Microbiol.">
        <title>Roseomonas aerophila sp. nov., isolated from air.</title>
        <authorList>
            <person name="Kim S.J."/>
            <person name="Weon H.Y."/>
            <person name="Ahn J.H."/>
            <person name="Hong S.B."/>
            <person name="Seok S.J."/>
            <person name="Whang K.S."/>
            <person name="Kwon S.W."/>
        </authorList>
    </citation>
    <scope>NUCLEOTIDE SEQUENCE [LARGE SCALE GENOMIC DNA]</scope>
    <source>
        <strain evidence="1 2">NBRC 108923</strain>
    </source>
</reference>
<gene>
    <name evidence="1" type="ORF">IBL26_17885</name>
</gene>